<proteinExistence type="predicted"/>
<name>A0A9P0H4Q5_NEZVI</name>
<evidence type="ECO:0000313" key="1">
    <source>
        <dbReference type="EMBL" id="CAH1394292.1"/>
    </source>
</evidence>
<accession>A0A9P0H4Q5</accession>
<dbReference type="Proteomes" id="UP001152798">
    <property type="component" value="Chromosome 2"/>
</dbReference>
<keyword evidence="2" id="KW-1185">Reference proteome</keyword>
<reference evidence="1" key="1">
    <citation type="submission" date="2022-01" db="EMBL/GenBank/DDBJ databases">
        <authorList>
            <person name="King R."/>
        </authorList>
    </citation>
    <scope>NUCLEOTIDE SEQUENCE</scope>
</reference>
<gene>
    <name evidence="1" type="ORF">NEZAVI_LOCUS4820</name>
</gene>
<dbReference type="AlphaFoldDB" id="A0A9P0H4Q5"/>
<dbReference type="EMBL" id="OV725078">
    <property type="protein sequence ID" value="CAH1394292.1"/>
    <property type="molecule type" value="Genomic_DNA"/>
</dbReference>
<protein>
    <submittedName>
        <fullName evidence="1">Uncharacterized protein</fullName>
    </submittedName>
</protein>
<evidence type="ECO:0000313" key="2">
    <source>
        <dbReference type="Proteomes" id="UP001152798"/>
    </source>
</evidence>
<organism evidence="1 2">
    <name type="scientific">Nezara viridula</name>
    <name type="common">Southern green stink bug</name>
    <name type="synonym">Cimex viridulus</name>
    <dbReference type="NCBI Taxonomy" id="85310"/>
    <lineage>
        <taxon>Eukaryota</taxon>
        <taxon>Metazoa</taxon>
        <taxon>Ecdysozoa</taxon>
        <taxon>Arthropoda</taxon>
        <taxon>Hexapoda</taxon>
        <taxon>Insecta</taxon>
        <taxon>Pterygota</taxon>
        <taxon>Neoptera</taxon>
        <taxon>Paraneoptera</taxon>
        <taxon>Hemiptera</taxon>
        <taxon>Heteroptera</taxon>
        <taxon>Panheteroptera</taxon>
        <taxon>Pentatomomorpha</taxon>
        <taxon>Pentatomoidea</taxon>
        <taxon>Pentatomidae</taxon>
        <taxon>Pentatominae</taxon>
        <taxon>Nezara</taxon>
    </lineage>
</organism>
<sequence>MFFFIYFNEIYNCTCKIQQVNVTLVT</sequence>